<dbReference type="EnsemblPlants" id="evm.model.10.48">
    <property type="protein sequence ID" value="cds.evm.model.10.48"/>
    <property type="gene ID" value="evm.TU.10.48"/>
</dbReference>
<dbReference type="EMBL" id="UZAU01000783">
    <property type="status" value="NOT_ANNOTATED_CDS"/>
    <property type="molecule type" value="Genomic_DNA"/>
</dbReference>
<name>A0A803QNZ5_CANSA</name>
<evidence type="ECO:0000256" key="1">
    <source>
        <dbReference type="SAM" id="Phobius"/>
    </source>
</evidence>
<dbReference type="Gramene" id="evm.model.10.48">
    <property type="protein sequence ID" value="cds.evm.model.10.48"/>
    <property type="gene ID" value="evm.TU.10.48"/>
</dbReference>
<sequence length="158" mass="18328">MPLLQHQMLWTVMLSLPIVVPVTTSLQMLQTYARNRKMVVRILLNLVADTTYMFPFRTPKYDYNAPDYEFPAIVELKSSPLPQPALLQVVHPMITRAKTVHRDDTRLYLTQTRYIKALLKQAKMTNVSLCPTPSTARKLMSLHEEEPMHHPTISRSIR</sequence>
<keyword evidence="1" id="KW-0812">Transmembrane</keyword>
<feature type="transmembrane region" description="Helical" evidence="1">
    <location>
        <begin position="12"/>
        <end position="33"/>
    </location>
</feature>
<protein>
    <submittedName>
        <fullName evidence="2">Uncharacterized protein</fullName>
    </submittedName>
</protein>
<evidence type="ECO:0000313" key="2">
    <source>
        <dbReference type="EnsemblPlants" id="cds.evm.model.10.48"/>
    </source>
</evidence>
<dbReference type="Proteomes" id="UP000596661">
    <property type="component" value="Unassembled WGS sequence"/>
</dbReference>
<reference evidence="2" key="1">
    <citation type="submission" date="2021-03" db="UniProtKB">
        <authorList>
            <consortium name="EnsemblPlants"/>
        </authorList>
    </citation>
    <scope>IDENTIFICATION</scope>
</reference>
<proteinExistence type="predicted"/>
<keyword evidence="3" id="KW-1185">Reference proteome</keyword>
<keyword evidence="1" id="KW-0472">Membrane</keyword>
<evidence type="ECO:0000313" key="3">
    <source>
        <dbReference type="Proteomes" id="UP000596661"/>
    </source>
</evidence>
<organism evidence="2 3">
    <name type="scientific">Cannabis sativa</name>
    <name type="common">Hemp</name>
    <name type="synonym">Marijuana</name>
    <dbReference type="NCBI Taxonomy" id="3483"/>
    <lineage>
        <taxon>Eukaryota</taxon>
        <taxon>Viridiplantae</taxon>
        <taxon>Streptophyta</taxon>
        <taxon>Embryophyta</taxon>
        <taxon>Tracheophyta</taxon>
        <taxon>Spermatophyta</taxon>
        <taxon>Magnoliopsida</taxon>
        <taxon>eudicotyledons</taxon>
        <taxon>Gunneridae</taxon>
        <taxon>Pentapetalae</taxon>
        <taxon>rosids</taxon>
        <taxon>fabids</taxon>
        <taxon>Rosales</taxon>
        <taxon>Cannabaceae</taxon>
        <taxon>Cannabis</taxon>
    </lineage>
</organism>
<accession>A0A803QNZ5</accession>
<keyword evidence="1" id="KW-1133">Transmembrane helix</keyword>
<dbReference type="AlphaFoldDB" id="A0A803QNZ5"/>